<dbReference type="OrthoDB" id="3561787at2759"/>
<name>A0A4Z1E9A7_9HELO</name>
<protein>
    <submittedName>
        <fullName evidence="2">Uncharacterized protein</fullName>
    </submittedName>
</protein>
<reference evidence="2 3" key="1">
    <citation type="submission" date="2017-12" db="EMBL/GenBank/DDBJ databases">
        <title>Comparative genomics of Botrytis spp.</title>
        <authorList>
            <person name="Valero-Jimenez C.A."/>
            <person name="Tapia P."/>
            <person name="Veloso J."/>
            <person name="Silva-Moreno E."/>
            <person name="Staats M."/>
            <person name="Valdes J.H."/>
            <person name="Van Kan J.A.L."/>
        </authorList>
    </citation>
    <scope>NUCLEOTIDE SEQUENCE [LARGE SCALE GENOMIC DNA]</scope>
    <source>
        <strain evidence="2 3">Bt9001</strain>
    </source>
</reference>
<evidence type="ECO:0000313" key="2">
    <source>
        <dbReference type="EMBL" id="TGO07362.1"/>
    </source>
</evidence>
<feature type="region of interest" description="Disordered" evidence="1">
    <location>
        <begin position="1"/>
        <end position="32"/>
    </location>
</feature>
<accession>A0A4Z1E9A7</accession>
<gene>
    <name evidence="2" type="ORF">BTUL_0287g00030</name>
</gene>
<comment type="caution">
    <text evidence="2">The sequence shown here is derived from an EMBL/GenBank/DDBJ whole genome shotgun (WGS) entry which is preliminary data.</text>
</comment>
<evidence type="ECO:0000313" key="3">
    <source>
        <dbReference type="Proteomes" id="UP000297777"/>
    </source>
</evidence>
<organism evidence="2 3">
    <name type="scientific">Botrytis tulipae</name>
    <dbReference type="NCBI Taxonomy" id="87230"/>
    <lineage>
        <taxon>Eukaryota</taxon>
        <taxon>Fungi</taxon>
        <taxon>Dikarya</taxon>
        <taxon>Ascomycota</taxon>
        <taxon>Pezizomycotina</taxon>
        <taxon>Leotiomycetes</taxon>
        <taxon>Helotiales</taxon>
        <taxon>Sclerotiniaceae</taxon>
        <taxon>Botrytis</taxon>
    </lineage>
</organism>
<evidence type="ECO:0000256" key="1">
    <source>
        <dbReference type="SAM" id="MobiDB-lite"/>
    </source>
</evidence>
<proteinExistence type="predicted"/>
<dbReference type="Proteomes" id="UP000297777">
    <property type="component" value="Unassembled WGS sequence"/>
</dbReference>
<sequence length="68" mass="7475">MRLPRFVCAGRTPDNHQDTDGGVEENGDADSDVDAYAQPFEGIEEIEIEEERKRSGGYEGVAEQCDGL</sequence>
<feature type="compositionally biased region" description="Acidic residues" evidence="1">
    <location>
        <begin position="21"/>
        <end position="32"/>
    </location>
</feature>
<dbReference type="EMBL" id="PQXH01000285">
    <property type="protein sequence ID" value="TGO07362.1"/>
    <property type="molecule type" value="Genomic_DNA"/>
</dbReference>
<keyword evidence="3" id="KW-1185">Reference proteome</keyword>
<dbReference type="AlphaFoldDB" id="A0A4Z1E9A7"/>